<dbReference type="InterPro" id="IPR020843">
    <property type="entry name" value="ER"/>
</dbReference>
<reference evidence="2 3" key="1">
    <citation type="submission" date="2016-10" db="EMBL/GenBank/DDBJ databases">
        <authorList>
            <person name="de Groot N.N."/>
        </authorList>
    </citation>
    <scope>NUCLEOTIDE SEQUENCE [LARGE SCALE GENOMIC DNA]</scope>
    <source>
        <strain evidence="2 3">DSM 2698</strain>
    </source>
</reference>
<dbReference type="CDD" id="cd08276">
    <property type="entry name" value="MDR7"/>
    <property type="match status" value="1"/>
</dbReference>
<accession>A0A1G5MKK6</accession>
<dbReference type="PANTHER" id="PTHR45033:SF2">
    <property type="entry name" value="ZINC-TYPE ALCOHOL DEHYDROGENASE-LIKE PROTEIN C1773.06C"/>
    <property type="match status" value="1"/>
</dbReference>
<proteinExistence type="predicted"/>
<evidence type="ECO:0000259" key="1">
    <source>
        <dbReference type="SMART" id="SM00829"/>
    </source>
</evidence>
<dbReference type="Pfam" id="PF00107">
    <property type="entry name" value="ADH_zinc_N"/>
    <property type="match status" value="1"/>
</dbReference>
<dbReference type="Proteomes" id="UP000199347">
    <property type="component" value="Unassembled WGS sequence"/>
</dbReference>
<evidence type="ECO:0000313" key="2">
    <source>
        <dbReference type="EMBL" id="SCZ25735.1"/>
    </source>
</evidence>
<dbReference type="OrthoDB" id="9790818at2"/>
<protein>
    <submittedName>
        <fullName evidence="2">NADPH:quinone reductase</fullName>
    </submittedName>
</protein>
<gene>
    <name evidence="2" type="ORF">SAMN03080610_00835</name>
</gene>
<dbReference type="InterPro" id="IPR036291">
    <property type="entry name" value="NAD(P)-bd_dom_sf"/>
</dbReference>
<dbReference type="AlphaFoldDB" id="A0A1G5MKK6"/>
<dbReference type="GO" id="GO:0016491">
    <property type="term" value="F:oxidoreductase activity"/>
    <property type="evidence" value="ECO:0007669"/>
    <property type="project" value="InterPro"/>
</dbReference>
<dbReference type="SUPFAM" id="SSF51735">
    <property type="entry name" value="NAD(P)-binding Rossmann-fold domains"/>
    <property type="match status" value="1"/>
</dbReference>
<organism evidence="2 3">
    <name type="scientific">Afifella marina DSM 2698</name>
    <dbReference type="NCBI Taxonomy" id="1120955"/>
    <lineage>
        <taxon>Bacteria</taxon>
        <taxon>Pseudomonadati</taxon>
        <taxon>Pseudomonadota</taxon>
        <taxon>Alphaproteobacteria</taxon>
        <taxon>Hyphomicrobiales</taxon>
        <taxon>Afifellaceae</taxon>
        <taxon>Afifella</taxon>
    </lineage>
</organism>
<dbReference type="SUPFAM" id="SSF50129">
    <property type="entry name" value="GroES-like"/>
    <property type="match status" value="1"/>
</dbReference>
<dbReference type="RefSeq" id="WP_092810152.1">
    <property type="nucleotide sequence ID" value="NZ_FMVW01000001.1"/>
</dbReference>
<dbReference type="PANTHER" id="PTHR45033">
    <property type="match status" value="1"/>
</dbReference>
<dbReference type="SMART" id="SM00829">
    <property type="entry name" value="PKS_ER"/>
    <property type="match status" value="1"/>
</dbReference>
<dbReference type="Gene3D" id="3.40.50.720">
    <property type="entry name" value="NAD(P)-binding Rossmann-like Domain"/>
    <property type="match status" value="1"/>
</dbReference>
<dbReference type="InterPro" id="IPR013149">
    <property type="entry name" value="ADH-like_C"/>
</dbReference>
<dbReference type="Gene3D" id="3.90.180.10">
    <property type="entry name" value="Medium-chain alcohol dehydrogenases, catalytic domain"/>
    <property type="match status" value="1"/>
</dbReference>
<dbReference type="EMBL" id="FMVW01000001">
    <property type="protein sequence ID" value="SCZ25735.1"/>
    <property type="molecule type" value="Genomic_DNA"/>
</dbReference>
<dbReference type="Pfam" id="PF08240">
    <property type="entry name" value="ADH_N"/>
    <property type="match status" value="1"/>
</dbReference>
<keyword evidence="3" id="KW-1185">Reference proteome</keyword>
<dbReference type="InterPro" id="IPR013154">
    <property type="entry name" value="ADH-like_N"/>
</dbReference>
<evidence type="ECO:0000313" key="3">
    <source>
        <dbReference type="Proteomes" id="UP000199347"/>
    </source>
</evidence>
<feature type="domain" description="Enoyl reductase (ER)" evidence="1">
    <location>
        <begin position="13"/>
        <end position="336"/>
    </location>
</feature>
<name>A0A1G5MKK6_AFIMA</name>
<dbReference type="STRING" id="1120955.SAMN03080610_00835"/>
<dbReference type="InterPro" id="IPR011032">
    <property type="entry name" value="GroES-like_sf"/>
</dbReference>
<dbReference type="InterPro" id="IPR052711">
    <property type="entry name" value="Zinc_ADH-like"/>
</dbReference>
<sequence>MTEMQRWEIDAVGLDRLQLHERPMPTPGIGEILVRTEAVALNYRDKMVVETGRGLPLRFPFTPGSDLAGEVAALGEGACRFAVGDRVVSTPTPDWIDGLRPGTARTPAYQTLGGYYPGVLAEYVAMPEVWFAKAPKSLEPWQAATLPVAGLTAWSALAESVRVRAGDTVLIPSTGGVALFGLQIAKASGAEVIVCGQPNNEARVRALGADHFVNAGAEDWMDEVYRITSDRGADIVLEVIGGAHLGQSVELAAVGGHVCQIGALDGFEFSSAAMPLMLKNVTIHGIGTGSRSALERLVRAVDRAGIRPVVDARYPLAELPAAFAHLARGPFGKVVIDMR</sequence>